<feature type="domain" description="DUF2383" evidence="2">
    <location>
        <begin position="9"/>
        <end position="115"/>
    </location>
</feature>
<protein>
    <submittedName>
        <fullName evidence="3">PA2169 family four-helix-bundle protein</fullName>
    </submittedName>
</protein>
<evidence type="ECO:0000259" key="2">
    <source>
        <dbReference type="Pfam" id="PF09537"/>
    </source>
</evidence>
<dbReference type="InterPro" id="IPR012347">
    <property type="entry name" value="Ferritin-like"/>
</dbReference>
<evidence type="ECO:0000313" key="3">
    <source>
        <dbReference type="EMBL" id="MBB6625866.1"/>
    </source>
</evidence>
<dbReference type="Gene3D" id="1.20.1260.10">
    <property type="match status" value="1"/>
</dbReference>
<dbReference type="AlphaFoldDB" id="A0A7X0RCP9"/>
<evidence type="ECO:0000256" key="1">
    <source>
        <dbReference type="SAM" id="MobiDB-lite"/>
    </source>
</evidence>
<dbReference type="NCBIfam" id="TIGR02284">
    <property type="entry name" value="PA2169 family four-helix-bundle protein"/>
    <property type="match status" value="1"/>
</dbReference>
<dbReference type="Pfam" id="PF09537">
    <property type="entry name" value="DUF2383"/>
    <property type="match status" value="1"/>
</dbReference>
<dbReference type="EMBL" id="JACKXE010000001">
    <property type="protein sequence ID" value="MBB6625866.1"/>
    <property type="molecule type" value="Genomic_DNA"/>
</dbReference>
<dbReference type="PIRSF" id="PIRSF029477">
    <property type="entry name" value="UCP029477"/>
    <property type="match status" value="1"/>
</dbReference>
<sequence length="149" mass="16054">MSVDEKYTEELVETAEDGKEGYTRGAKDLADGDRPELAAVFTRLAQQRQQYAVDLRGLAGKYGDDVDEGGSTAAAVHRGWMKLKDAVTGSGPESILKTALTGEDHAIKEYEKALAEDLSSELRSMAEQQLVEIHAARGEVQGLLDAAEA</sequence>
<reference evidence="3 4" key="1">
    <citation type="submission" date="2020-08" db="EMBL/GenBank/DDBJ databases">
        <authorList>
            <person name="Seo M.-J."/>
        </authorList>
    </citation>
    <scope>NUCLEOTIDE SEQUENCE [LARGE SCALE GENOMIC DNA]</scope>
    <source>
        <strain evidence="3 4">KIGAM211</strain>
    </source>
</reference>
<name>A0A7X0RCP9_9ACTN</name>
<feature type="compositionally biased region" description="Basic and acidic residues" evidence="1">
    <location>
        <begin position="16"/>
        <end position="30"/>
    </location>
</feature>
<comment type="caution">
    <text evidence="3">The sequence shown here is derived from an EMBL/GenBank/DDBJ whole genome shotgun (WGS) entry which is preliminary data.</text>
</comment>
<feature type="region of interest" description="Disordered" evidence="1">
    <location>
        <begin position="1"/>
        <end position="30"/>
    </location>
</feature>
<accession>A0A7X0RCP9</accession>
<dbReference type="InterPro" id="IPR009078">
    <property type="entry name" value="Ferritin-like_SF"/>
</dbReference>
<dbReference type="Proteomes" id="UP000523955">
    <property type="component" value="Unassembled WGS sequence"/>
</dbReference>
<gene>
    <name evidence="3" type="ORF">H5V45_00905</name>
</gene>
<organism evidence="3 4">
    <name type="scientific">Nocardioides luti</name>
    <dbReference type="NCBI Taxonomy" id="2761101"/>
    <lineage>
        <taxon>Bacteria</taxon>
        <taxon>Bacillati</taxon>
        <taxon>Actinomycetota</taxon>
        <taxon>Actinomycetes</taxon>
        <taxon>Propionibacteriales</taxon>
        <taxon>Nocardioidaceae</taxon>
        <taxon>Nocardioides</taxon>
    </lineage>
</organism>
<dbReference type="SUPFAM" id="SSF47240">
    <property type="entry name" value="Ferritin-like"/>
    <property type="match status" value="1"/>
</dbReference>
<keyword evidence="4" id="KW-1185">Reference proteome</keyword>
<proteinExistence type="predicted"/>
<dbReference type="InterPro" id="IPR011971">
    <property type="entry name" value="CHP02284"/>
</dbReference>
<dbReference type="InterPro" id="IPR016920">
    <property type="entry name" value="UCP029477"/>
</dbReference>
<dbReference type="InterPro" id="IPR019052">
    <property type="entry name" value="DUF2383"/>
</dbReference>
<evidence type="ECO:0000313" key="4">
    <source>
        <dbReference type="Proteomes" id="UP000523955"/>
    </source>
</evidence>
<dbReference type="RefSeq" id="WP_185251195.1">
    <property type="nucleotide sequence ID" value="NZ_JACKXE010000001.1"/>
</dbReference>